<keyword evidence="6" id="KW-0238">DNA-binding</keyword>
<proteinExistence type="inferred from homology"/>
<feature type="region of interest" description="Disordered" evidence="7">
    <location>
        <begin position="420"/>
        <end position="440"/>
    </location>
</feature>
<evidence type="ECO:0000256" key="2">
    <source>
        <dbReference type="ARBA" id="ARBA00022705"/>
    </source>
</evidence>
<dbReference type="Gene3D" id="1.10.150.560">
    <property type="match status" value="1"/>
</dbReference>
<evidence type="ECO:0000256" key="3">
    <source>
        <dbReference type="ARBA" id="ARBA00022723"/>
    </source>
</evidence>
<protein>
    <submittedName>
        <fullName evidence="8">SsDNA binding protein</fullName>
    </submittedName>
</protein>
<evidence type="ECO:0000313" key="9">
    <source>
        <dbReference type="Proteomes" id="UP000119561"/>
    </source>
</evidence>
<sequence>MEAAAKTVTVRAAPLGYVYVTPIEALRRDLLALLVARSADDAAAVAPLVRGLTVEAGFAGHVAVVAGARTTGLGGGLTLKLTPNHFHPNVFFFHNGDCVPPSSAAPALSRACEAARARFGFSAYRTPVDNAEETTGAEVCARLGLAADAHAAYLVVADGFKEAVYLCNAFLHYGGAGTVSINGHEAWRVPLYPVHLFMPDVNRLVADPFNAKNRSISEEFVYPRPFFNGPLCRLLHGYVLGPAAVATRVRNLDAVARGAAHLAFDENHESAVLPADVTFTLFEQRRRGGDAAAGGLERRMASVMSADAALSLEALVAAGVYDEEPPALDDWPVLSEAGAKDGGGGAAASAGAPVSQAAALGAYVSRAAGLVGALVFSSNSVLYLTEVDDAGAADGGGKEGAGPSFNRFYQVAAPYLAGNPQTDKDGRVLPHTASQPATAPGNHDFAMDHLVMACGFCPQLLARVLFYLERCDAGTFVGRGDVDAVRYVAGSLDAEVPCSLCDRASRPACAHTTLHRLRHRLPRFGAPTRSPMGVFGTMNSAYSDCDVLGNYASYGALKRPNDSEPPKAIMQDTYRAAVDRLLADVAGARIGETVTDHAGFRHALRALRDTVEQAADRFVRTLVETRDFKLRDALYDANHTMSLSLDPYSGALCPATSFLARRTLLAVLQDLALSQCHGVLHGQPVEGRNFRNQFQPVLRRRVVDMLNGGFVTAKTVTVTLADGIVAPDPTKGSAEPPARDHDGDLARVSFEVLRELRVKSRVMFSTGSGSLSDAARARVAGLAGAYQRPDTAVDVLNGPLGFLLKQHHATLFPRGKPPGGESPNPQWFWTLLQRNQLPARLLTKDDIETIAAVKRFSVDYGAINYVNLTPGTVAELAQFYLANLILRYCDHKQFFINSLTGITMQSKRPRDPAAVMAWVRRPLADAADAERAAREVLDAPRDDTWVATYTSSHLLRSVMASRPLVVLGLGVSKYHGMAGNNRVFQAGNWSGLNGGKHVCPLMVFDRTRHFVLACPRVGFTCSQTGGGAGLHDHSLGEHVKTILADGGPLVQTAVYAAVLHALGARTQHLEPDDWRAIVDDEFLAAALAEINGRVADRDGRWSVEAAAELVRDLEGQTGADGGGEETAFDFGACGAGGDAGAGLAPASLAPAELGGKRPPPEDDLFDMGAPPEKRLTFDML</sequence>
<dbReference type="FunFam" id="1.20.190.40:FF:000002">
    <property type="entry name" value="Major DNA-binding protein"/>
    <property type="match status" value="1"/>
</dbReference>
<dbReference type="Proteomes" id="UP000119561">
    <property type="component" value="Segment"/>
</dbReference>
<evidence type="ECO:0000256" key="4">
    <source>
        <dbReference type="ARBA" id="ARBA00022771"/>
    </source>
</evidence>
<dbReference type="HAMAP" id="MF_04007">
    <property type="entry name" value="HSV_DNBI"/>
    <property type="match status" value="1"/>
</dbReference>
<dbReference type="SUPFAM" id="SSF118208">
    <property type="entry name" value="Viral ssDNA binding protein"/>
    <property type="match status" value="1"/>
</dbReference>
<evidence type="ECO:0000256" key="1">
    <source>
        <dbReference type="ARBA" id="ARBA00022562"/>
    </source>
</evidence>
<dbReference type="InterPro" id="IPR000635">
    <property type="entry name" value="Viral_ssDNA-bd"/>
</dbReference>
<feature type="compositionally biased region" description="Low complexity" evidence="7">
    <location>
        <begin position="1144"/>
        <end position="1153"/>
    </location>
</feature>
<feature type="compositionally biased region" description="Basic and acidic residues" evidence="7">
    <location>
        <begin position="1171"/>
        <end position="1180"/>
    </location>
</feature>
<accession>A0A0B4ZX85</accession>
<feature type="region of interest" description="Disordered" evidence="7">
    <location>
        <begin position="1144"/>
        <end position="1180"/>
    </location>
</feature>
<evidence type="ECO:0000256" key="7">
    <source>
        <dbReference type="SAM" id="MobiDB-lite"/>
    </source>
</evidence>
<dbReference type="GO" id="GO:0006260">
    <property type="term" value="P:DNA replication"/>
    <property type="evidence" value="ECO:0007669"/>
    <property type="project" value="UniProtKB-KW"/>
</dbReference>
<organism evidence="8 9">
    <name type="scientific">Suid herpesvirus 1</name>
    <name type="common">SuHV-1</name>
    <name type="synonym">Pseudorabies virus</name>
    <dbReference type="NCBI Taxonomy" id="10345"/>
    <lineage>
        <taxon>Viruses</taxon>
        <taxon>Duplodnaviria</taxon>
        <taxon>Heunggongvirae</taxon>
        <taxon>Peploviricota</taxon>
        <taxon>Herviviricetes</taxon>
        <taxon>Herpesvirales</taxon>
        <taxon>Orthoherpesviridae</taxon>
        <taxon>Alphaherpesvirinae</taxon>
        <taxon>Varicellovirus</taxon>
        <taxon>Varicellovirus suidalpha1</taxon>
    </lineage>
</organism>
<reference evidence="8 9" key="1">
    <citation type="submission" date="2014-06" db="EMBL/GenBank/DDBJ databases">
        <title>Comparetive analysis of the highly pathogenic variant of pseudorabies virus strain ZJ01.</title>
        <authorList>
            <person name="Gu Z."/>
            <person name="Dong J."/>
            <person name="Sun H."/>
            <person name="Yang W."/>
            <person name="Hou C."/>
            <person name="Bai J."/>
            <person name="Jiang P."/>
        </authorList>
    </citation>
    <scope>NUCLEOTIDE SEQUENCE [LARGE SCALE GENOMIC DNA]</scope>
    <source>
        <strain evidence="8">ZJ01</strain>
    </source>
</reference>
<keyword evidence="1" id="KW-1048">Host nucleus</keyword>
<keyword evidence="4" id="KW-0863">Zinc-finger</keyword>
<dbReference type="EMBL" id="KM061380">
    <property type="protein sequence ID" value="AJD79497.1"/>
    <property type="molecule type" value="Genomic_DNA"/>
</dbReference>
<dbReference type="InterPro" id="IPR043031">
    <property type="entry name" value="Viral_ssDBP_head"/>
</dbReference>
<dbReference type="GO" id="GO:0003697">
    <property type="term" value="F:single-stranded DNA binding"/>
    <property type="evidence" value="ECO:0007669"/>
    <property type="project" value="InterPro"/>
</dbReference>
<dbReference type="Gene3D" id="1.20.190.40">
    <property type="entry name" value="Viral ssDNA binding protein, head domain"/>
    <property type="match status" value="2"/>
</dbReference>
<name>A0A0B4ZX85_SUHV</name>
<evidence type="ECO:0000313" key="8">
    <source>
        <dbReference type="EMBL" id="AJD79497.1"/>
    </source>
</evidence>
<evidence type="ECO:0000256" key="5">
    <source>
        <dbReference type="ARBA" id="ARBA00022833"/>
    </source>
</evidence>
<evidence type="ECO:0000256" key="6">
    <source>
        <dbReference type="ARBA" id="ARBA00023125"/>
    </source>
</evidence>
<dbReference type="Pfam" id="PF00747">
    <property type="entry name" value="Viral_DNA_bp"/>
    <property type="match status" value="1"/>
</dbReference>
<dbReference type="InterPro" id="IPR035989">
    <property type="entry name" value="DBP_sf"/>
</dbReference>
<dbReference type="GO" id="GO:0008270">
    <property type="term" value="F:zinc ion binding"/>
    <property type="evidence" value="ECO:0007669"/>
    <property type="project" value="UniProtKB-KW"/>
</dbReference>
<dbReference type="GO" id="GO:0042025">
    <property type="term" value="C:host cell nucleus"/>
    <property type="evidence" value="ECO:0007669"/>
    <property type="project" value="InterPro"/>
</dbReference>
<keyword evidence="2" id="KW-0235">DNA replication</keyword>
<keyword evidence="3" id="KW-0479">Metal-binding</keyword>
<keyword evidence="5" id="KW-0862">Zinc</keyword>
<dbReference type="FunFam" id="1.20.190.40:FF:000001">
    <property type="entry name" value="Major DNA-binding protein"/>
    <property type="match status" value="1"/>
</dbReference>